<dbReference type="EMBL" id="CP003362">
    <property type="protein sequence ID" value="AGB49191.1"/>
    <property type="molecule type" value="Genomic_DNA"/>
</dbReference>
<evidence type="ECO:0000256" key="8">
    <source>
        <dbReference type="ARBA" id="ARBA00023014"/>
    </source>
</evidence>
<keyword evidence="8 10" id="KW-0411">Iron-sulfur</keyword>
<dbReference type="EC" id="2.5.1.147" evidence="2 10"/>
<protein>
    <recommendedName>
        <fullName evidence="2 10">5-amino-6-(D-ribitylamino)uracil--L-tyrosine 4-hydroxyphenyl transferase</fullName>
        <ecNumber evidence="2 10">2.5.1.147</ecNumber>
    </recommendedName>
    <alternativeName>
        <fullName evidence="10">FO synthase subunit 2</fullName>
    </alternativeName>
</protein>
<dbReference type="GO" id="GO:0141093">
    <property type="term" value="F:5-amino-6-(D-ribitylamino)uracil--L-tyrosine 4-hydroxyphenyl transferase activity"/>
    <property type="evidence" value="ECO:0007669"/>
    <property type="project" value="UniProtKB-EC"/>
</dbReference>
<keyword evidence="7 10" id="KW-0408">Iron</keyword>
<dbReference type="Gene3D" id="3.20.20.70">
    <property type="entry name" value="Aldolase class I"/>
    <property type="match status" value="1"/>
</dbReference>
<proteinExistence type="inferred from homology"/>
<feature type="binding site" evidence="12">
    <location>
        <position position="172"/>
    </location>
    <ligand>
        <name>S-adenosyl-L-methionine</name>
        <dbReference type="ChEBI" id="CHEBI:59789"/>
    </ligand>
</feature>
<dbReference type="Proteomes" id="UP000010866">
    <property type="component" value="Chromosome"/>
</dbReference>
<sequence length="358" mass="39791">MLPFIPEAMKEKVYEGEITLMDALELAELSPLILFNFADELRSSTVGDVVTYVVNRNIYITNMCRGNCGFCAYRSEKGFMLDMDQILEKVSEASKAGAVEVCIQGGFLPQLDIDYYTSVVENIKVEFPKMSIHGFSPMEIFYACGNSDVSLEEAFERLKAAGLDTLTGTSAEILSDRVRRIICPGKLSTEQWVHTIMTAHQAGLKTNSTIMYGHVETLTERLNHLFILRSIQQRTGGFTELVPLPFMPYNNPIGENMLSQGKFMTTGIEDLRFYALARIILNGHIDNIQASWVKLGKKLSQVALHCGANDLGGTLMEDKISTASGSTNGEYVAPAEIEWIIRSSGRIPKQRNALYEGI</sequence>
<feature type="binding site" evidence="10 11">
    <location>
        <position position="68"/>
    </location>
    <ligand>
        <name>[4Fe-4S] cluster</name>
        <dbReference type="ChEBI" id="CHEBI:49883"/>
        <note>4Fe-4S-S-AdoMet</note>
    </ligand>
</feature>
<dbReference type="Pfam" id="PF19288">
    <property type="entry name" value="CofH_C"/>
    <property type="match status" value="1"/>
</dbReference>
<dbReference type="PANTHER" id="PTHR43076">
    <property type="entry name" value="FO SYNTHASE (COFH)"/>
    <property type="match status" value="1"/>
</dbReference>
<keyword evidence="3 10" id="KW-0004">4Fe-4S</keyword>
<dbReference type="PANTHER" id="PTHR43076:SF1">
    <property type="entry name" value="LIPOYL SYNTHASE 2"/>
    <property type="match status" value="1"/>
</dbReference>
<dbReference type="HAMAP" id="MF_01612">
    <property type="entry name" value="FO_synth_sub2"/>
    <property type="match status" value="1"/>
</dbReference>
<dbReference type="NCBIfam" id="TIGR03551">
    <property type="entry name" value="F420_cofH"/>
    <property type="match status" value="1"/>
</dbReference>
<dbReference type="GO" id="GO:0044689">
    <property type="term" value="F:7,8-didemethyl-8-hydroxy-5-deazariboflavin synthase activity"/>
    <property type="evidence" value="ECO:0007669"/>
    <property type="project" value="TreeGrafter"/>
</dbReference>
<evidence type="ECO:0000256" key="12">
    <source>
        <dbReference type="PIRSR" id="PIRSR004762-2"/>
    </source>
</evidence>
<evidence type="ECO:0000256" key="3">
    <source>
        <dbReference type="ARBA" id="ARBA00022485"/>
    </source>
</evidence>
<keyword evidence="15" id="KW-1185">Reference proteome</keyword>
<dbReference type="InterPro" id="IPR020050">
    <property type="entry name" value="FO_synthase_su2"/>
</dbReference>
<reference evidence="15" key="1">
    <citation type="submission" date="2012-02" db="EMBL/GenBank/DDBJ databases">
        <title>Complete sequence of chromosome of Methanomethylovorans hollandica DSM 15978.</title>
        <authorList>
            <person name="Lucas S."/>
            <person name="Copeland A."/>
            <person name="Lapidus A."/>
            <person name="Glavina del Rio T."/>
            <person name="Dalin E."/>
            <person name="Tice H."/>
            <person name="Bruce D."/>
            <person name="Goodwin L."/>
            <person name="Pitluck S."/>
            <person name="Peters L."/>
            <person name="Mikhailova N."/>
            <person name="Held B."/>
            <person name="Kyrpides N."/>
            <person name="Mavromatis K."/>
            <person name="Ivanova N."/>
            <person name="Brettin T."/>
            <person name="Detter J.C."/>
            <person name="Han C."/>
            <person name="Larimer F."/>
            <person name="Land M."/>
            <person name="Hauser L."/>
            <person name="Markowitz V."/>
            <person name="Cheng J.-F."/>
            <person name="Hugenholtz P."/>
            <person name="Woyke T."/>
            <person name="Wu D."/>
            <person name="Spring S."/>
            <person name="Schroeder M."/>
            <person name="Brambilla E."/>
            <person name="Klenk H.-P."/>
            <person name="Eisen J.A."/>
        </authorList>
    </citation>
    <scope>NUCLEOTIDE SEQUENCE [LARGE SCALE GENOMIC DNA]</scope>
    <source>
        <strain evidence="15">DSM 15978 / NBRC 107637 / DMS1</strain>
    </source>
</reference>
<dbReference type="SFLD" id="SFLDG01388">
    <property type="entry name" value="7_8-didemethyl-8-hydroxy-5-dea"/>
    <property type="match status" value="1"/>
</dbReference>
<evidence type="ECO:0000313" key="14">
    <source>
        <dbReference type="EMBL" id="AGB49191.1"/>
    </source>
</evidence>
<name>L0KVN0_METHD</name>
<evidence type="ECO:0000256" key="2">
    <source>
        <dbReference type="ARBA" id="ARBA00012289"/>
    </source>
</evidence>
<dbReference type="GeneID" id="14406759"/>
<dbReference type="InterPro" id="IPR045567">
    <property type="entry name" value="CofH/MnqC-like_C"/>
</dbReference>
<keyword evidence="6 10" id="KW-0479">Metal-binding</keyword>
<dbReference type="AlphaFoldDB" id="L0KVN0"/>
<dbReference type="SFLD" id="SFLDF00293">
    <property type="entry name" value="((2_3_4_5-tetrahydroxypentyl)a"/>
    <property type="match status" value="1"/>
</dbReference>
<dbReference type="InterPro" id="IPR007197">
    <property type="entry name" value="rSAM"/>
</dbReference>
<feature type="binding site" evidence="10 11">
    <location>
        <position position="64"/>
    </location>
    <ligand>
        <name>[4Fe-4S] cluster</name>
        <dbReference type="ChEBI" id="CHEBI:49883"/>
        <note>4Fe-4S-S-AdoMet</note>
    </ligand>
</feature>
<dbReference type="KEGG" id="mhz:Metho_0950"/>
<evidence type="ECO:0000313" key="15">
    <source>
        <dbReference type="Proteomes" id="UP000010866"/>
    </source>
</evidence>
<feature type="binding site" evidence="12">
    <location>
        <position position="136"/>
    </location>
    <ligand>
        <name>(3R)-3-methyl-D-ornithine</name>
        <dbReference type="ChEBI" id="CHEBI:64642"/>
    </ligand>
</feature>
<dbReference type="SFLD" id="SFLDG01064">
    <property type="entry name" value="F420__menaquinone_cofactor_bio"/>
    <property type="match status" value="1"/>
</dbReference>
<dbReference type="PROSITE" id="PS51918">
    <property type="entry name" value="RADICAL_SAM"/>
    <property type="match status" value="1"/>
</dbReference>
<feature type="domain" description="Radical SAM core" evidence="13">
    <location>
        <begin position="50"/>
        <end position="284"/>
    </location>
</feature>
<evidence type="ECO:0000256" key="9">
    <source>
        <dbReference type="ARBA" id="ARBA00048468"/>
    </source>
</evidence>
<evidence type="ECO:0000256" key="1">
    <source>
        <dbReference type="ARBA" id="ARBA00004712"/>
    </source>
</evidence>
<dbReference type="InterPro" id="IPR034405">
    <property type="entry name" value="F420"/>
</dbReference>
<feature type="binding site" evidence="12">
    <location>
        <position position="291"/>
    </location>
    <ligand>
        <name>(3R)-3-methyl-D-ornithine</name>
        <dbReference type="ChEBI" id="CHEBI:64642"/>
    </ligand>
</feature>
<keyword evidence="4 10" id="KW-0808">Transferase</keyword>
<evidence type="ECO:0000256" key="6">
    <source>
        <dbReference type="ARBA" id="ARBA00022723"/>
    </source>
</evidence>
<feature type="binding site" evidence="12">
    <location>
        <position position="70"/>
    </location>
    <ligand>
        <name>S-adenosyl-L-methionine</name>
        <dbReference type="ChEBI" id="CHEBI:59789"/>
    </ligand>
</feature>
<evidence type="ECO:0000256" key="5">
    <source>
        <dbReference type="ARBA" id="ARBA00022691"/>
    </source>
</evidence>
<evidence type="ECO:0000256" key="10">
    <source>
        <dbReference type="HAMAP-Rule" id="MF_01612"/>
    </source>
</evidence>
<evidence type="ECO:0000256" key="7">
    <source>
        <dbReference type="ARBA" id="ARBA00023004"/>
    </source>
</evidence>
<dbReference type="STRING" id="867904.Metho_0950"/>
<dbReference type="InterPro" id="IPR019940">
    <property type="entry name" value="CofH_family"/>
</dbReference>
<feature type="binding site" evidence="10 11">
    <location>
        <position position="71"/>
    </location>
    <ligand>
        <name>[4Fe-4S] cluster</name>
        <dbReference type="ChEBI" id="CHEBI:49883"/>
        <note>4Fe-4S-S-AdoMet</note>
    </ligand>
</feature>
<comment type="cofactor">
    <cofactor evidence="10 11">
        <name>[4Fe-4S] cluster</name>
        <dbReference type="ChEBI" id="CHEBI:49883"/>
    </cofactor>
    <text evidence="10 11">Binds 1 [4Fe-4S] cluster. The cluster is coordinated with 3 cysteines and an exchangeable S-adenosyl-L-methionine.</text>
</comment>
<evidence type="ECO:0000256" key="11">
    <source>
        <dbReference type="PIRSR" id="PIRSR004762-1"/>
    </source>
</evidence>
<dbReference type="InterPro" id="IPR006638">
    <property type="entry name" value="Elp3/MiaA/NifB-like_rSAM"/>
</dbReference>
<dbReference type="SFLD" id="SFLDS00029">
    <property type="entry name" value="Radical_SAM"/>
    <property type="match status" value="1"/>
</dbReference>
<dbReference type="OrthoDB" id="8186at2157"/>
<dbReference type="InterPro" id="IPR013785">
    <property type="entry name" value="Aldolase_TIM"/>
</dbReference>
<comment type="function">
    <text evidence="10">Catalyzes the radical-mediated synthesis of 5-amino-5-(4-hydroxybenzyl)-6-(D-ribitylimino)-5,6-dihydrouracil from 5-amino-6-(D-ribitylamino)uracil and L-tyrosine.</text>
</comment>
<comment type="similarity">
    <text evidence="10">Belongs to the radical SAM superfamily. CofH family.</text>
</comment>
<gene>
    <name evidence="10" type="primary">cofH</name>
    <name evidence="14" type="ordered locus">Metho_0950</name>
</gene>
<comment type="catalytic activity">
    <reaction evidence="9 10">
        <text>5-amino-6-(D-ribitylamino)uracil + L-tyrosine + S-adenosyl-L-methionine = 5-amino-5-(4-hydroxybenzyl)-6-(D-ribitylimino)-5,6-dihydrouracil + 2-iminoacetate + 5'-deoxyadenosine + L-methionine + H(+)</text>
        <dbReference type="Rhea" id="RHEA:55200"/>
        <dbReference type="ChEBI" id="CHEBI:15378"/>
        <dbReference type="ChEBI" id="CHEBI:15934"/>
        <dbReference type="ChEBI" id="CHEBI:17319"/>
        <dbReference type="ChEBI" id="CHEBI:57844"/>
        <dbReference type="ChEBI" id="CHEBI:58315"/>
        <dbReference type="ChEBI" id="CHEBI:59789"/>
        <dbReference type="ChEBI" id="CHEBI:77846"/>
        <dbReference type="ChEBI" id="CHEBI:85936"/>
        <dbReference type="EC" id="2.5.1.147"/>
    </reaction>
</comment>
<dbReference type="GO" id="GO:0051539">
    <property type="term" value="F:4 iron, 4 sulfur cluster binding"/>
    <property type="evidence" value="ECO:0007669"/>
    <property type="project" value="UniProtKB-KW"/>
</dbReference>
<dbReference type="HOGENOM" id="CLU_040406_0_0_2"/>
<dbReference type="UniPathway" id="UPA00072"/>
<dbReference type="SUPFAM" id="SSF102114">
    <property type="entry name" value="Radical SAM enzymes"/>
    <property type="match status" value="1"/>
</dbReference>
<comment type="subunit">
    <text evidence="10">The FO synthase complex consists of two subunits, CofG and CofH.</text>
</comment>
<evidence type="ECO:0000256" key="4">
    <source>
        <dbReference type="ARBA" id="ARBA00022679"/>
    </source>
</evidence>
<dbReference type="CDD" id="cd01335">
    <property type="entry name" value="Radical_SAM"/>
    <property type="match status" value="1"/>
</dbReference>
<comment type="pathway">
    <text evidence="1 10">Cofactor biosynthesis; coenzyme F0 biosynthesis.</text>
</comment>
<dbReference type="SMART" id="SM00729">
    <property type="entry name" value="Elp3"/>
    <property type="match status" value="1"/>
</dbReference>
<accession>L0KVN0</accession>
<dbReference type="RefSeq" id="WP_015324358.1">
    <property type="nucleotide sequence ID" value="NC_019977.1"/>
</dbReference>
<dbReference type="NCBIfam" id="TIGR00423">
    <property type="entry name" value="CofH family radical SAM protein"/>
    <property type="match status" value="1"/>
</dbReference>
<dbReference type="SFLD" id="SFLDG01389">
    <property type="entry name" value="menaquinone_synthsis_involved"/>
    <property type="match status" value="1"/>
</dbReference>
<organism evidence="14 15">
    <name type="scientific">Methanomethylovorans hollandica (strain DSM 15978 / NBRC 107637 / DMS1)</name>
    <dbReference type="NCBI Taxonomy" id="867904"/>
    <lineage>
        <taxon>Archaea</taxon>
        <taxon>Methanobacteriati</taxon>
        <taxon>Methanobacteriota</taxon>
        <taxon>Stenosarchaea group</taxon>
        <taxon>Methanomicrobia</taxon>
        <taxon>Methanosarcinales</taxon>
        <taxon>Methanosarcinaceae</taxon>
        <taxon>Methanomethylovorans</taxon>
    </lineage>
</organism>
<dbReference type="InterPro" id="IPR058240">
    <property type="entry name" value="rSAM_sf"/>
</dbReference>
<keyword evidence="5 10" id="KW-0949">S-adenosyl-L-methionine</keyword>
<evidence type="ECO:0000259" key="13">
    <source>
        <dbReference type="PROSITE" id="PS51918"/>
    </source>
</evidence>
<dbReference type="Pfam" id="PF04055">
    <property type="entry name" value="Radical_SAM"/>
    <property type="match status" value="1"/>
</dbReference>
<dbReference type="GO" id="GO:0005506">
    <property type="term" value="F:iron ion binding"/>
    <property type="evidence" value="ECO:0007669"/>
    <property type="project" value="UniProtKB-UniRule"/>
</dbReference>
<dbReference type="NCBIfam" id="NF005609">
    <property type="entry name" value="PRK07360.1"/>
    <property type="match status" value="1"/>
</dbReference>
<dbReference type="PIRSF" id="PIRSF004762">
    <property type="entry name" value="CHP00423"/>
    <property type="match status" value="1"/>
</dbReference>